<reference evidence="1 2" key="1">
    <citation type="submission" date="2018-10" db="EMBL/GenBank/DDBJ databases">
        <title>Cohnella sp. M2MS4P-1, whole genome shotgun sequence.</title>
        <authorList>
            <person name="Tuo L."/>
        </authorList>
    </citation>
    <scope>NUCLEOTIDE SEQUENCE [LARGE SCALE GENOMIC DNA]</scope>
    <source>
        <strain evidence="1 2">M2MS4P-1</strain>
    </source>
</reference>
<name>A0A494Y3D8_9BACL</name>
<dbReference type="EMBL" id="RBZM01000002">
    <property type="protein sequence ID" value="RKP56811.1"/>
    <property type="molecule type" value="Genomic_DNA"/>
</dbReference>
<gene>
    <name evidence="1" type="ORF">D7Z26_02140</name>
</gene>
<dbReference type="AlphaFoldDB" id="A0A494Y3D8"/>
<dbReference type="Proteomes" id="UP000282076">
    <property type="component" value="Unassembled WGS sequence"/>
</dbReference>
<keyword evidence="2" id="KW-1185">Reference proteome</keyword>
<dbReference type="OrthoDB" id="568347at2"/>
<evidence type="ECO:0000313" key="1">
    <source>
        <dbReference type="EMBL" id="RKP56811.1"/>
    </source>
</evidence>
<sequence>MPTFIGYFVSRRNQGKKGVGNQILQLSMLRYLDRFAEKAIINDESGKTFHFTMTGFKHRFGLKITKEGLSMAQIHQLIANVMDVRVPVTHVFDKAFSRRNNGSELVTKEFTLIHEN</sequence>
<accession>A0A494Y3D8</accession>
<protein>
    <submittedName>
        <fullName evidence="1">Uncharacterized protein</fullName>
    </submittedName>
</protein>
<dbReference type="RefSeq" id="WP_120974372.1">
    <property type="nucleotide sequence ID" value="NZ_RBZM01000002.1"/>
</dbReference>
<proteinExistence type="predicted"/>
<comment type="caution">
    <text evidence="1">The sequence shown here is derived from an EMBL/GenBank/DDBJ whole genome shotgun (WGS) entry which is preliminary data.</text>
</comment>
<evidence type="ECO:0000313" key="2">
    <source>
        <dbReference type="Proteomes" id="UP000282076"/>
    </source>
</evidence>
<organism evidence="1 2">
    <name type="scientific">Cohnella endophytica</name>
    <dbReference type="NCBI Taxonomy" id="2419778"/>
    <lineage>
        <taxon>Bacteria</taxon>
        <taxon>Bacillati</taxon>
        <taxon>Bacillota</taxon>
        <taxon>Bacilli</taxon>
        <taxon>Bacillales</taxon>
        <taxon>Paenibacillaceae</taxon>
        <taxon>Cohnella</taxon>
    </lineage>
</organism>